<name>A0A3D3RG72_9PLAN</name>
<gene>
    <name evidence="2" type="ORF">DIT97_34295</name>
</gene>
<comment type="caution">
    <text evidence="2">The sequence shown here is derived from an EMBL/GenBank/DDBJ whole genome shotgun (WGS) entry which is preliminary data.</text>
</comment>
<feature type="transmembrane region" description="Helical" evidence="1">
    <location>
        <begin position="70"/>
        <end position="89"/>
    </location>
</feature>
<feature type="transmembrane region" description="Helical" evidence="1">
    <location>
        <begin position="46"/>
        <end position="64"/>
    </location>
</feature>
<sequence length="379" mass="43880">MAPDEFQQAWQAQASRTRVTIDADLLRQEVQRDQQDFRAKIFYRDFGEVGVALMLIPIWITLGVMTESTWSWYLTVPVLIWMAGFMLVYRRRHQQQPSEPDEPLLSCVQRSITEVDDQIWLLRNVFWWYLLPPSVSILIFFAHTSWLARSGGELYALIFFLLLAGSLVAVYSWVYSLNQRAVRLQLEPRRQELLTLLTSLQDETTGNAAQDQIALPGLPFTDQKLCMPRTSPVRIIIGVFVLLFIIMLLVLYLMSANLHFLSGKNDPRISPFAAVRWQESQPEVKLGDEWCQLLSLNGISASEIVAFSKQTYGDKWQKRFEEDLVELLTRMGHPPEDRVTLEIQSLDSAEKKTLKEVPMTYENRRTIRNAAQQRERAKP</sequence>
<feature type="transmembrane region" description="Helical" evidence="1">
    <location>
        <begin position="154"/>
        <end position="174"/>
    </location>
</feature>
<keyword evidence="1" id="KW-1133">Transmembrane helix</keyword>
<dbReference type="EMBL" id="DQAY01000210">
    <property type="protein sequence ID" value="HCO27819.1"/>
    <property type="molecule type" value="Genomic_DNA"/>
</dbReference>
<dbReference type="AlphaFoldDB" id="A0A3D3RG72"/>
<dbReference type="Proteomes" id="UP000263642">
    <property type="component" value="Unassembled WGS sequence"/>
</dbReference>
<reference evidence="2 3" key="1">
    <citation type="journal article" date="2018" name="Nat. Biotechnol.">
        <title>A standardized bacterial taxonomy based on genome phylogeny substantially revises the tree of life.</title>
        <authorList>
            <person name="Parks D.H."/>
            <person name="Chuvochina M."/>
            <person name="Waite D.W."/>
            <person name="Rinke C."/>
            <person name="Skarshewski A."/>
            <person name="Chaumeil P.A."/>
            <person name="Hugenholtz P."/>
        </authorList>
    </citation>
    <scope>NUCLEOTIDE SEQUENCE [LARGE SCALE GENOMIC DNA]</scope>
    <source>
        <strain evidence="2">UBA9375</strain>
    </source>
</reference>
<feature type="transmembrane region" description="Helical" evidence="1">
    <location>
        <begin position="233"/>
        <end position="254"/>
    </location>
</feature>
<evidence type="ECO:0000313" key="2">
    <source>
        <dbReference type="EMBL" id="HCO27819.1"/>
    </source>
</evidence>
<organism evidence="2 3">
    <name type="scientific">Gimesia maris</name>
    <dbReference type="NCBI Taxonomy" id="122"/>
    <lineage>
        <taxon>Bacteria</taxon>
        <taxon>Pseudomonadati</taxon>
        <taxon>Planctomycetota</taxon>
        <taxon>Planctomycetia</taxon>
        <taxon>Planctomycetales</taxon>
        <taxon>Planctomycetaceae</taxon>
        <taxon>Gimesia</taxon>
    </lineage>
</organism>
<keyword evidence="1" id="KW-0812">Transmembrane</keyword>
<accession>A0A3D3RG72</accession>
<evidence type="ECO:0000256" key="1">
    <source>
        <dbReference type="SAM" id="Phobius"/>
    </source>
</evidence>
<protein>
    <submittedName>
        <fullName evidence="2">Uncharacterized protein</fullName>
    </submittedName>
</protein>
<proteinExistence type="predicted"/>
<evidence type="ECO:0000313" key="3">
    <source>
        <dbReference type="Proteomes" id="UP000263642"/>
    </source>
</evidence>
<keyword evidence="1" id="KW-0472">Membrane</keyword>
<feature type="transmembrane region" description="Helical" evidence="1">
    <location>
        <begin position="126"/>
        <end position="148"/>
    </location>
</feature>